<protein>
    <submittedName>
        <fullName evidence="6">NAD(P)-dependent oxidoreductase</fullName>
    </submittedName>
</protein>
<sequence>MKVGFIGLGNVGAKLSGSLLRNGIDLTVHDLNPDLVAQFVACGAKAGTSPAQLMRDCDAVITCLPSPVASDAVMQEMLPEVSAGKIWMEMSTTDEAEVKRLGAMVIAAGGAAVDCPVSGGCHRADTGNIAIFAGCERATFERILPLLTTMGRRILHTGELGSASVLKVLTNYLATVHLVANAEALVTAKAAGMDLNTAYEAIKISSGNSFSHVTESQVILNGSRDISFTMDLVKKDVGLFQEIAERNNVPLEISPMIVQIFEDGIAKYGARELSPNIIRRLEDATGLSILAPGFPPEMTDDEPEEPGYEVIPQGK</sequence>
<feature type="domain" description="3-hydroxyisobutyrate dehydrogenase-like NAD-binding" evidence="5">
    <location>
        <begin position="161"/>
        <end position="272"/>
    </location>
</feature>
<evidence type="ECO:0000313" key="7">
    <source>
        <dbReference type="Proteomes" id="UP001441944"/>
    </source>
</evidence>
<keyword evidence="1" id="KW-0560">Oxidoreductase</keyword>
<proteinExistence type="predicted"/>
<evidence type="ECO:0000313" key="6">
    <source>
        <dbReference type="EMBL" id="GAA6195410.1"/>
    </source>
</evidence>
<evidence type="ECO:0000256" key="1">
    <source>
        <dbReference type="ARBA" id="ARBA00023002"/>
    </source>
</evidence>
<dbReference type="Pfam" id="PF03446">
    <property type="entry name" value="NAD_binding_2"/>
    <property type="match status" value="1"/>
</dbReference>
<evidence type="ECO:0000256" key="3">
    <source>
        <dbReference type="SAM" id="MobiDB-lite"/>
    </source>
</evidence>
<evidence type="ECO:0000259" key="4">
    <source>
        <dbReference type="Pfam" id="PF03446"/>
    </source>
</evidence>
<dbReference type="PIRSF" id="PIRSF000103">
    <property type="entry name" value="HIBADH"/>
    <property type="match status" value="1"/>
</dbReference>
<dbReference type="EMBL" id="BAABWU010000002">
    <property type="protein sequence ID" value="GAA6195410.1"/>
    <property type="molecule type" value="Genomic_DNA"/>
</dbReference>
<evidence type="ECO:0000256" key="2">
    <source>
        <dbReference type="ARBA" id="ARBA00023027"/>
    </source>
</evidence>
<dbReference type="PANTHER" id="PTHR22981:SF84">
    <property type="entry name" value="3-HYDROXYISOBUTYRATE DEHYDROGENASE"/>
    <property type="match status" value="1"/>
</dbReference>
<dbReference type="InterPro" id="IPR015815">
    <property type="entry name" value="HIBADH-related"/>
</dbReference>
<name>A0ABQ0AHQ5_9RHOB</name>
<feature type="compositionally biased region" description="Acidic residues" evidence="3">
    <location>
        <begin position="298"/>
        <end position="307"/>
    </location>
</feature>
<feature type="region of interest" description="Disordered" evidence="3">
    <location>
        <begin position="293"/>
        <end position="315"/>
    </location>
</feature>
<dbReference type="PANTHER" id="PTHR22981">
    <property type="entry name" value="3-HYDROXYISOBUTYRATE DEHYDROGENASE-RELATED"/>
    <property type="match status" value="1"/>
</dbReference>
<dbReference type="InterPro" id="IPR006115">
    <property type="entry name" value="6PGDH_NADP-bd"/>
</dbReference>
<dbReference type="SUPFAM" id="SSF48179">
    <property type="entry name" value="6-phosphogluconate dehydrogenase C-terminal domain-like"/>
    <property type="match status" value="1"/>
</dbReference>
<dbReference type="Gene3D" id="3.40.50.720">
    <property type="entry name" value="NAD(P)-binding Rossmann-like Domain"/>
    <property type="match status" value="1"/>
</dbReference>
<dbReference type="InterPro" id="IPR013328">
    <property type="entry name" value="6PGD_dom2"/>
</dbReference>
<dbReference type="InterPro" id="IPR029154">
    <property type="entry name" value="HIBADH-like_NADP-bd"/>
</dbReference>
<reference evidence="6 7" key="1">
    <citation type="submission" date="2024-04" db="EMBL/GenBank/DDBJ databases">
        <title>Draft genome sequence of Pseudophaeobacter arcticus NBRC 116598.</title>
        <authorList>
            <person name="Miyakawa T."/>
            <person name="Kusuya Y."/>
            <person name="Miura T."/>
        </authorList>
    </citation>
    <scope>NUCLEOTIDE SEQUENCE [LARGE SCALE GENOMIC DNA]</scope>
    <source>
        <strain evidence="6 7">SU-CL00105</strain>
    </source>
</reference>
<gene>
    <name evidence="6" type="ORF">NBRC116598_08540</name>
</gene>
<accession>A0ABQ0AHQ5</accession>
<organism evidence="6 7">
    <name type="scientific">Pseudophaeobacter arcticus</name>
    <dbReference type="NCBI Taxonomy" id="385492"/>
    <lineage>
        <taxon>Bacteria</taxon>
        <taxon>Pseudomonadati</taxon>
        <taxon>Pseudomonadota</taxon>
        <taxon>Alphaproteobacteria</taxon>
        <taxon>Rhodobacterales</taxon>
        <taxon>Paracoccaceae</taxon>
        <taxon>Pseudophaeobacter</taxon>
    </lineage>
</organism>
<comment type="caution">
    <text evidence="6">The sequence shown here is derived from an EMBL/GenBank/DDBJ whole genome shotgun (WGS) entry which is preliminary data.</text>
</comment>
<dbReference type="InterPro" id="IPR036291">
    <property type="entry name" value="NAD(P)-bd_dom_sf"/>
</dbReference>
<dbReference type="SUPFAM" id="SSF51735">
    <property type="entry name" value="NAD(P)-binding Rossmann-fold domains"/>
    <property type="match status" value="1"/>
</dbReference>
<dbReference type="Gene3D" id="1.10.1040.10">
    <property type="entry name" value="N-(1-d-carboxylethyl)-l-norvaline Dehydrogenase, domain 2"/>
    <property type="match status" value="1"/>
</dbReference>
<dbReference type="Proteomes" id="UP001441944">
    <property type="component" value="Unassembled WGS sequence"/>
</dbReference>
<keyword evidence="2" id="KW-0520">NAD</keyword>
<dbReference type="InterPro" id="IPR008927">
    <property type="entry name" value="6-PGluconate_DH-like_C_sf"/>
</dbReference>
<feature type="domain" description="6-phosphogluconate dehydrogenase NADP-binding" evidence="4">
    <location>
        <begin position="2"/>
        <end position="158"/>
    </location>
</feature>
<evidence type="ECO:0000259" key="5">
    <source>
        <dbReference type="Pfam" id="PF14833"/>
    </source>
</evidence>
<keyword evidence="7" id="KW-1185">Reference proteome</keyword>
<dbReference type="Pfam" id="PF14833">
    <property type="entry name" value="NAD_binding_11"/>
    <property type="match status" value="1"/>
</dbReference>
<dbReference type="RefSeq" id="WP_353397310.1">
    <property type="nucleotide sequence ID" value="NZ_BAABWU010000002.1"/>
</dbReference>